<dbReference type="InterPro" id="IPR007445">
    <property type="entry name" value="PilO"/>
</dbReference>
<dbReference type="Proteomes" id="UP000183758">
    <property type="component" value="Unassembled WGS sequence"/>
</dbReference>
<reference evidence="3 4" key="1">
    <citation type="journal article" date="2016" name="Environ. Microbiol.">
        <title>Genomic resolution of a cold subsurface aquifer community provides metabolic insights for novel microbes adapted to high CO concentrations.</title>
        <authorList>
            <person name="Probst A.J."/>
            <person name="Castelle C.J."/>
            <person name="Singh A."/>
            <person name="Brown C.T."/>
            <person name="Anantharaman K."/>
            <person name="Sharon I."/>
            <person name="Hug L.A."/>
            <person name="Burstein D."/>
            <person name="Emerson J.B."/>
            <person name="Thomas B.C."/>
            <person name="Banfield J.F."/>
        </authorList>
    </citation>
    <scope>NUCLEOTIDE SEQUENCE [LARGE SCALE GENOMIC DNA]</scope>
    <source>
        <strain evidence="3">CG2_30_33_16</strain>
    </source>
</reference>
<proteinExistence type="predicted"/>
<evidence type="ECO:0008006" key="5">
    <source>
        <dbReference type="Google" id="ProtNLM"/>
    </source>
</evidence>
<keyword evidence="2" id="KW-0812">Transmembrane</keyword>
<organism evidence="3 4">
    <name type="scientific">Candidatus Roizmanbacteria bacterium CG2_30_33_16</name>
    <dbReference type="NCBI Taxonomy" id="1805340"/>
    <lineage>
        <taxon>Bacteria</taxon>
        <taxon>Candidatus Roizmaniibacteriota</taxon>
    </lineage>
</organism>
<sequence>MDKNNLLKHLFDKKVRDYSSVVVFLIIFSFFIIFIIKPNISLVFQLDKEKNYLDQLDKNYENTIIEIVNLQSEMEKIRQNLDIIDQALPNQVGIDKVVDDLQKSASLSSVSVKKVNFGSFSLIKRTSNKELKKIQFNIDFISNFKNASNYVNSLFKQQRLKGIRQINIDKPLNIATDSSDLNIKLVGEIFYL</sequence>
<dbReference type="Gene3D" id="3.30.70.60">
    <property type="match status" value="1"/>
</dbReference>
<gene>
    <name evidence="3" type="ORF">AUK04_04895</name>
</gene>
<accession>A0A1J5HCQ6</accession>
<keyword evidence="2" id="KW-1133">Transmembrane helix</keyword>
<dbReference type="EMBL" id="MNZM01000117">
    <property type="protein sequence ID" value="OIP82332.1"/>
    <property type="molecule type" value="Genomic_DNA"/>
</dbReference>
<dbReference type="InterPro" id="IPR014717">
    <property type="entry name" value="Transl_elong_EF1B/ribsomal_bS6"/>
</dbReference>
<protein>
    <recommendedName>
        <fullName evidence="5">Pilus assembly protein PilO</fullName>
    </recommendedName>
</protein>
<evidence type="ECO:0000256" key="1">
    <source>
        <dbReference type="SAM" id="Coils"/>
    </source>
</evidence>
<evidence type="ECO:0000256" key="2">
    <source>
        <dbReference type="SAM" id="Phobius"/>
    </source>
</evidence>
<name>A0A1J5HCQ6_9BACT</name>
<dbReference type="GO" id="GO:0043107">
    <property type="term" value="P:type IV pilus-dependent motility"/>
    <property type="evidence" value="ECO:0007669"/>
    <property type="project" value="InterPro"/>
</dbReference>
<evidence type="ECO:0000313" key="3">
    <source>
        <dbReference type="EMBL" id="OIP82332.1"/>
    </source>
</evidence>
<keyword evidence="1" id="KW-0175">Coiled coil</keyword>
<dbReference type="GO" id="GO:0043683">
    <property type="term" value="P:type IV pilus assembly"/>
    <property type="evidence" value="ECO:0007669"/>
    <property type="project" value="InterPro"/>
</dbReference>
<dbReference type="Pfam" id="PF04350">
    <property type="entry name" value="PilO"/>
    <property type="match status" value="1"/>
</dbReference>
<feature type="transmembrane region" description="Helical" evidence="2">
    <location>
        <begin position="21"/>
        <end position="40"/>
    </location>
</feature>
<dbReference type="AlphaFoldDB" id="A0A1J5HCQ6"/>
<keyword evidence="2" id="KW-0472">Membrane</keyword>
<evidence type="ECO:0000313" key="4">
    <source>
        <dbReference type="Proteomes" id="UP000183758"/>
    </source>
</evidence>
<comment type="caution">
    <text evidence="3">The sequence shown here is derived from an EMBL/GenBank/DDBJ whole genome shotgun (WGS) entry which is preliminary data.</text>
</comment>
<feature type="coiled-coil region" evidence="1">
    <location>
        <begin position="53"/>
        <end position="87"/>
    </location>
</feature>